<gene>
    <name evidence="10" type="ORF">GSOID_T00014749001</name>
</gene>
<protein>
    <recommendedName>
        <fullName evidence="12">C-mannosyltransferase DPY19L1</fullName>
    </recommendedName>
</protein>
<evidence type="ECO:0000313" key="10">
    <source>
        <dbReference type="EMBL" id="CBY11009.1"/>
    </source>
</evidence>
<dbReference type="InParanoid" id="E4XM02"/>
<dbReference type="GO" id="GO:0005637">
    <property type="term" value="C:nuclear inner membrane"/>
    <property type="evidence" value="ECO:0007669"/>
    <property type="project" value="TreeGrafter"/>
</dbReference>
<evidence type="ECO:0000256" key="9">
    <source>
        <dbReference type="SAM" id="Phobius"/>
    </source>
</evidence>
<organism evidence="10">
    <name type="scientific">Oikopleura dioica</name>
    <name type="common">Tunicate</name>
    <dbReference type="NCBI Taxonomy" id="34765"/>
    <lineage>
        <taxon>Eukaryota</taxon>
        <taxon>Metazoa</taxon>
        <taxon>Chordata</taxon>
        <taxon>Tunicata</taxon>
        <taxon>Appendicularia</taxon>
        <taxon>Copelata</taxon>
        <taxon>Oikopleuridae</taxon>
        <taxon>Oikopleura</taxon>
    </lineage>
</organism>
<feature type="transmembrane region" description="Helical" evidence="9">
    <location>
        <begin position="178"/>
        <end position="211"/>
    </location>
</feature>
<evidence type="ECO:0000256" key="1">
    <source>
        <dbReference type="ARBA" id="ARBA00004141"/>
    </source>
</evidence>
<evidence type="ECO:0008006" key="12">
    <source>
        <dbReference type="Google" id="ProtNLM"/>
    </source>
</evidence>
<dbReference type="Pfam" id="PF10034">
    <property type="entry name" value="Dpy19"/>
    <property type="match status" value="1"/>
</dbReference>
<dbReference type="InterPro" id="IPR018732">
    <property type="entry name" value="Dpy-19/Dpy-19-like"/>
</dbReference>
<keyword evidence="4" id="KW-0808">Transferase</keyword>
<feature type="transmembrane region" description="Helical" evidence="9">
    <location>
        <begin position="26"/>
        <end position="48"/>
    </location>
</feature>
<feature type="region of interest" description="Disordered" evidence="8">
    <location>
        <begin position="1"/>
        <end position="21"/>
    </location>
</feature>
<feature type="transmembrane region" description="Helical" evidence="9">
    <location>
        <begin position="424"/>
        <end position="442"/>
    </location>
</feature>
<dbReference type="PANTHER" id="PTHR31488">
    <property type="entry name" value="DPY-19-LIKE 1, LIKE (H. SAPIENS)"/>
    <property type="match status" value="1"/>
</dbReference>
<evidence type="ECO:0000256" key="7">
    <source>
        <dbReference type="ARBA" id="ARBA00023136"/>
    </source>
</evidence>
<comment type="subcellular location">
    <subcellularLocation>
        <location evidence="1">Membrane</location>
        <topology evidence="1">Multi-pass membrane protein</topology>
    </subcellularLocation>
</comment>
<dbReference type="PANTHER" id="PTHR31488:SF1">
    <property type="entry name" value="C-MANNOSYLTRANSFERASE DPY19L1"/>
    <property type="match status" value="1"/>
</dbReference>
<keyword evidence="6 9" id="KW-1133">Transmembrane helix</keyword>
<sequence>MAKKAKSAPDKSPKSKPSKNIGQKKAFFSSVTKWGVGCFLLAAISGFLNKFHVEVLFENDKHFSHLSTMERDMAFRTEMGLYYSYYKDMVDAESWWDGFNGMINDDVSEHPKTINVLKRFNLWPELFWGTVKRIFNHVTKALDIRTQDCWQINRGEGKTPVQSCEGIGDDHYFYVFPIWWLTGFLMFAVFVYGATVSESIWGGLIAVSCYFFNHGEATRVMWTPPLRESWSFPFLIIQLFLVTKIIASNSSANSSLFIPLVIFTSLFMITWQFAQFALLTQTASVMATYLLGFIGTGKMGLIVKGQTVALAINYVLQCGNSMLLTSFFASSLLSVTILLHLDSKFEKLNTLLRIPIWLVFWVAGTICIKYAIATALQVTDDSHIFDIFRAKFSTYKNFHTQLYTCAKEFDFLEWETVEKLTKTLLIPGVLVVLLVLGSLILYREYNWWKSPESIPSDVVASGPEKTRPLAAELYTCIQGLAFTSLAIMIMRLKLFMTPQLCIVASLLASPKLFSFIPRERQISILIIFLAVGGFTGVDNVRTQWKKVGEYENPQQEDLLEFIRDSGKIAKDAAFAGSMPTMATVKLVTKRKIVNHPHYEDTELRERTYQVYTMFSRRPAKLVHTALMDLQVDYFILEEGWCARGKGTPCSLANMYDIEDVEFRGNEAVCHSIHKNPAPYFKRIFRNPTYHILELVKNPKI</sequence>
<comment type="similarity">
    <text evidence="2">Belongs to the dpy-19 family.</text>
</comment>
<dbReference type="InterPro" id="IPR047462">
    <property type="entry name" value="Dpy19"/>
</dbReference>
<feature type="transmembrane region" description="Helical" evidence="9">
    <location>
        <begin position="351"/>
        <end position="372"/>
    </location>
</feature>
<dbReference type="OrthoDB" id="6019623at2759"/>
<evidence type="ECO:0000256" key="6">
    <source>
        <dbReference type="ARBA" id="ARBA00022989"/>
    </source>
</evidence>
<feature type="transmembrane region" description="Helical" evidence="9">
    <location>
        <begin position="256"/>
        <end position="278"/>
    </location>
</feature>
<proteinExistence type="inferred from homology"/>
<dbReference type="Proteomes" id="UP000001307">
    <property type="component" value="Unassembled WGS sequence"/>
</dbReference>
<feature type="transmembrane region" description="Helical" evidence="9">
    <location>
        <begin position="322"/>
        <end position="339"/>
    </location>
</feature>
<keyword evidence="5 9" id="KW-0812">Transmembrane</keyword>
<reference evidence="10" key="1">
    <citation type="journal article" date="2010" name="Science">
        <title>Plasticity of animal genome architecture unmasked by rapid evolution of a pelagic tunicate.</title>
        <authorList>
            <person name="Denoeud F."/>
            <person name="Henriet S."/>
            <person name="Mungpakdee S."/>
            <person name="Aury J.M."/>
            <person name="Da Silva C."/>
            <person name="Brinkmann H."/>
            <person name="Mikhaleva J."/>
            <person name="Olsen L.C."/>
            <person name="Jubin C."/>
            <person name="Canestro C."/>
            <person name="Bouquet J.M."/>
            <person name="Danks G."/>
            <person name="Poulain J."/>
            <person name="Campsteijn C."/>
            <person name="Adamski M."/>
            <person name="Cross I."/>
            <person name="Yadetie F."/>
            <person name="Muffato M."/>
            <person name="Louis A."/>
            <person name="Butcher S."/>
            <person name="Tsagkogeorga G."/>
            <person name="Konrad A."/>
            <person name="Singh S."/>
            <person name="Jensen M.F."/>
            <person name="Cong E.H."/>
            <person name="Eikeseth-Otteraa H."/>
            <person name="Noel B."/>
            <person name="Anthouard V."/>
            <person name="Porcel B.M."/>
            <person name="Kachouri-Lafond R."/>
            <person name="Nishino A."/>
            <person name="Ugolini M."/>
            <person name="Chourrout P."/>
            <person name="Nishida H."/>
            <person name="Aasland R."/>
            <person name="Huzurbazar S."/>
            <person name="Westhof E."/>
            <person name="Delsuc F."/>
            <person name="Lehrach H."/>
            <person name="Reinhardt R."/>
            <person name="Weissenbach J."/>
            <person name="Roy S.W."/>
            <person name="Artiguenave F."/>
            <person name="Postlethwait J.H."/>
            <person name="Manak J.R."/>
            <person name="Thompson E.M."/>
            <person name="Jaillon O."/>
            <person name="Du Pasquier L."/>
            <person name="Boudinot P."/>
            <person name="Liberles D.A."/>
            <person name="Volff J.N."/>
            <person name="Philippe H."/>
            <person name="Lenhard B."/>
            <person name="Roest Crollius H."/>
            <person name="Wincker P."/>
            <person name="Chourrout D."/>
        </authorList>
    </citation>
    <scope>NUCLEOTIDE SEQUENCE [LARGE SCALE GENOMIC DNA]</scope>
</reference>
<accession>E4XM02</accession>
<dbReference type="CDD" id="cd20177">
    <property type="entry name" value="Dpy19"/>
    <property type="match status" value="1"/>
</dbReference>
<evidence type="ECO:0000256" key="4">
    <source>
        <dbReference type="ARBA" id="ARBA00022679"/>
    </source>
</evidence>
<dbReference type="FunCoup" id="E4XM02">
    <property type="interactions" value="99"/>
</dbReference>
<evidence type="ECO:0000256" key="8">
    <source>
        <dbReference type="SAM" id="MobiDB-lite"/>
    </source>
</evidence>
<keyword evidence="11" id="KW-1185">Reference proteome</keyword>
<dbReference type="EMBL" id="FN653073">
    <property type="protein sequence ID" value="CBY11009.1"/>
    <property type="molecule type" value="Genomic_DNA"/>
</dbReference>
<keyword evidence="7 9" id="KW-0472">Membrane</keyword>
<dbReference type="AlphaFoldDB" id="E4XM02"/>
<evidence type="ECO:0000313" key="11">
    <source>
        <dbReference type="Proteomes" id="UP000001307"/>
    </source>
</evidence>
<keyword evidence="3" id="KW-0328">Glycosyltransferase</keyword>
<evidence type="ECO:0000256" key="5">
    <source>
        <dbReference type="ARBA" id="ARBA00022692"/>
    </source>
</evidence>
<dbReference type="GO" id="GO:0000030">
    <property type="term" value="F:mannosyltransferase activity"/>
    <property type="evidence" value="ECO:0007669"/>
    <property type="project" value="InterPro"/>
</dbReference>
<name>E4XM02_OIKDI</name>
<feature type="transmembrane region" description="Helical" evidence="9">
    <location>
        <begin position="290"/>
        <end position="316"/>
    </location>
</feature>
<evidence type="ECO:0000256" key="2">
    <source>
        <dbReference type="ARBA" id="ARBA00008744"/>
    </source>
</evidence>
<evidence type="ECO:0000256" key="3">
    <source>
        <dbReference type="ARBA" id="ARBA00022676"/>
    </source>
</evidence>